<dbReference type="EMBL" id="JACXVP010000011">
    <property type="protein sequence ID" value="KAG5576341.1"/>
    <property type="molecule type" value="Genomic_DNA"/>
</dbReference>
<sequence>MMSEIWITKRSIDYSTRKLAKWGAYLFWGSFDLENGPICPSRETGCNAKWPIFSFQPTDSIAKVLTESKKNFSKKDIGNPDHQKIHRL</sequence>
<keyword evidence="2" id="KW-1185">Reference proteome</keyword>
<protein>
    <submittedName>
        <fullName evidence="1">Uncharacterized protein</fullName>
    </submittedName>
</protein>
<reference evidence="1 2" key="1">
    <citation type="submission" date="2020-09" db="EMBL/GenBank/DDBJ databases">
        <title>De no assembly of potato wild relative species, Solanum commersonii.</title>
        <authorList>
            <person name="Cho K."/>
        </authorList>
    </citation>
    <scope>NUCLEOTIDE SEQUENCE [LARGE SCALE GENOMIC DNA]</scope>
    <source>
        <strain evidence="1">LZ3.2</strain>
        <tissue evidence="1">Leaf</tissue>
    </source>
</reference>
<evidence type="ECO:0000313" key="2">
    <source>
        <dbReference type="Proteomes" id="UP000824120"/>
    </source>
</evidence>
<organism evidence="1 2">
    <name type="scientific">Solanum commersonii</name>
    <name type="common">Commerson's wild potato</name>
    <name type="synonym">Commerson's nightshade</name>
    <dbReference type="NCBI Taxonomy" id="4109"/>
    <lineage>
        <taxon>Eukaryota</taxon>
        <taxon>Viridiplantae</taxon>
        <taxon>Streptophyta</taxon>
        <taxon>Embryophyta</taxon>
        <taxon>Tracheophyta</taxon>
        <taxon>Spermatophyta</taxon>
        <taxon>Magnoliopsida</taxon>
        <taxon>eudicotyledons</taxon>
        <taxon>Gunneridae</taxon>
        <taxon>Pentapetalae</taxon>
        <taxon>asterids</taxon>
        <taxon>lamiids</taxon>
        <taxon>Solanales</taxon>
        <taxon>Solanaceae</taxon>
        <taxon>Solanoideae</taxon>
        <taxon>Solaneae</taxon>
        <taxon>Solanum</taxon>
    </lineage>
</organism>
<dbReference type="Proteomes" id="UP000824120">
    <property type="component" value="Chromosome 11"/>
</dbReference>
<evidence type="ECO:0000313" key="1">
    <source>
        <dbReference type="EMBL" id="KAG5576341.1"/>
    </source>
</evidence>
<accession>A0A9J5WLU0</accession>
<name>A0A9J5WLU0_SOLCO</name>
<gene>
    <name evidence="1" type="ORF">H5410_056475</name>
</gene>
<comment type="caution">
    <text evidence="1">The sequence shown here is derived from an EMBL/GenBank/DDBJ whole genome shotgun (WGS) entry which is preliminary data.</text>
</comment>
<proteinExistence type="predicted"/>
<dbReference type="AlphaFoldDB" id="A0A9J5WLU0"/>